<dbReference type="InterPro" id="IPR002885">
    <property type="entry name" value="PPR_rpt"/>
</dbReference>
<dbReference type="KEGG" id="alim:106519626"/>
<dbReference type="FunCoup" id="A0A2I4BGI5">
    <property type="interactions" value="1608"/>
</dbReference>
<proteinExistence type="predicted"/>
<dbReference type="Gene3D" id="1.25.40.10">
    <property type="entry name" value="Tetratricopeptide repeat domain"/>
    <property type="match status" value="3"/>
</dbReference>
<reference evidence="3" key="1">
    <citation type="submission" date="2025-08" db="UniProtKB">
        <authorList>
            <consortium name="RefSeq"/>
        </authorList>
    </citation>
    <scope>IDENTIFICATION</scope>
    <source>
        <strain evidence="3">Quisiro</strain>
        <tissue evidence="3">Liver</tissue>
    </source>
</reference>
<keyword evidence="2" id="KW-1185">Reference proteome</keyword>
<gene>
    <name evidence="3" type="primary">ptcd1</name>
</gene>
<dbReference type="PROSITE" id="PS51375">
    <property type="entry name" value="PPR"/>
    <property type="match status" value="1"/>
</dbReference>
<dbReference type="Pfam" id="PF13812">
    <property type="entry name" value="PPR_3"/>
    <property type="match status" value="2"/>
</dbReference>
<protein>
    <submittedName>
        <fullName evidence="3">Pentatricopeptide repeat-containing protein 1, mitochondrial</fullName>
    </submittedName>
</protein>
<name>A0A2I4BGI5_AUSLI</name>
<dbReference type="Proteomes" id="UP000192220">
    <property type="component" value="Unplaced"/>
</dbReference>
<dbReference type="OrthoDB" id="185373at2759"/>
<dbReference type="GO" id="GO:0042780">
    <property type="term" value="P:tRNA 3'-end processing"/>
    <property type="evidence" value="ECO:0007669"/>
    <property type="project" value="TreeGrafter"/>
</dbReference>
<evidence type="ECO:0000313" key="2">
    <source>
        <dbReference type="Proteomes" id="UP000192220"/>
    </source>
</evidence>
<organism evidence="2 3">
    <name type="scientific">Austrofundulus limnaeus</name>
    <name type="common">Annual killifish</name>
    <dbReference type="NCBI Taxonomy" id="52670"/>
    <lineage>
        <taxon>Eukaryota</taxon>
        <taxon>Metazoa</taxon>
        <taxon>Chordata</taxon>
        <taxon>Craniata</taxon>
        <taxon>Vertebrata</taxon>
        <taxon>Euteleostomi</taxon>
        <taxon>Actinopterygii</taxon>
        <taxon>Neopterygii</taxon>
        <taxon>Teleostei</taxon>
        <taxon>Neoteleostei</taxon>
        <taxon>Acanthomorphata</taxon>
        <taxon>Ovalentaria</taxon>
        <taxon>Atherinomorphae</taxon>
        <taxon>Cyprinodontiformes</taxon>
        <taxon>Rivulidae</taxon>
        <taxon>Austrofundulus</taxon>
    </lineage>
</organism>
<dbReference type="STRING" id="52670.A0A2I4BGI5"/>
<dbReference type="AlphaFoldDB" id="A0A2I4BGI5"/>
<dbReference type="FunFam" id="1.25.40.10:FF:000638">
    <property type="entry name" value="Pentatricopeptide repeat domain 1"/>
    <property type="match status" value="1"/>
</dbReference>
<dbReference type="RefSeq" id="XP_013866828.1">
    <property type="nucleotide sequence ID" value="XM_014011374.1"/>
</dbReference>
<accession>A0A2I4BGI5</accession>
<dbReference type="CTD" id="26024"/>
<sequence>MLKVASLSVRRGSKIPIFRLSILSVARTGALSLTGSPNSSQHRYSAGALSPGPPWLSVGHAVRFVSLPVSYSKEFEDSYSSDGPDWENFGTLSNEMASRRWFKKSSPYTRDLQHEEDAAAEQEVSELELEVVDKTLRTRRSRNTPYWYFLQCKKLIKEKKLQEALDMFSNDMLKGERLQPKEFNYSVLIGGCGRAGELKKAFKLYNDLKKRGMYASDATYTALFNACAEAPSKQAGCQQAMKLKEELRLKNFPLSTIMYHALLKSHAITNNLQACVHTLREMLQKGHAVTQETFHYLLMGCVSDKGIGFRLALQMWRQMLHSGITPDLQNYNLLLRAARDCGIGDPATATNILLRPDHNKRTKTKGGRGVINVDLLESQLFLQQDPNGGSQGKESTHLVPVRQTENVPLPVDPESEATAPSLLDLFEGKPCSVVSLGTVDAVSDRLALIGGVGGFLEKLEEKKLGPDLRTLTLLADTMEPSHQALQLLLKSAKQHRVKLDCAFFNTVIRNMARRSSLEDAKAVLAVMRERNVSVNTQTFGSLALACFKQEEGLQLLKDMQEVGLKPNIFVFSALIGRATKRLDYVYLKTLLKKMQDLSVWPNEVIIKNLEFAAQYPPNYDKFKSRDRYLLHIDAFRGYYQEWLTYMPSMMAKEEKLESKTAVLTPVVADGLTEAERKQRAAARRFKSRHGGKKCLNAPAL</sequence>
<dbReference type="PANTHER" id="PTHR24014">
    <property type="entry name" value="2-OXOGLUTARATE AND IRON-DEPENDENT OXYGENASE DOMAIN-CONTAINING PROTEIN 2"/>
    <property type="match status" value="1"/>
</dbReference>
<dbReference type="GO" id="GO:0000049">
    <property type="term" value="F:tRNA binding"/>
    <property type="evidence" value="ECO:0007669"/>
    <property type="project" value="TreeGrafter"/>
</dbReference>
<feature type="repeat" description="PPR" evidence="1">
    <location>
        <begin position="181"/>
        <end position="215"/>
    </location>
</feature>
<evidence type="ECO:0000256" key="1">
    <source>
        <dbReference type="PROSITE-ProRule" id="PRU00708"/>
    </source>
</evidence>
<evidence type="ECO:0000313" key="3">
    <source>
        <dbReference type="RefSeq" id="XP_013866828.1"/>
    </source>
</evidence>
<dbReference type="NCBIfam" id="TIGR00756">
    <property type="entry name" value="PPR"/>
    <property type="match status" value="2"/>
</dbReference>
<dbReference type="InParanoid" id="A0A2I4BGI5"/>
<dbReference type="Pfam" id="PF13041">
    <property type="entry name" value="PPR_2"/>
    <property type="match status" value="1"/>
</dbReference>
<dbReference type="PANTHER" id="PTHR24014:SF6">
    <property type="entry name" value="PENTATRICOPEPTIDE REPEAT-CONTAINING PROTEIN 1, MITOCHONDRIAL"/>
    <property type="match status" value="1"/>
</dbReference>
<dbReference type="GO" id="GO:0005759">
    <property type="term" value="C:mitochondrial matrix"/>
    <property type="evidence" value="ECO:0007669"/>
    <property type="project" value="TreeGrafter"/>
</dbReference>
<dbReference type="InterPro" id="IPR011990">
    <property type="entry name" value="TPR-like_helical_dom_sf"/>
</dbReference>